<evidence type="ECO:0000256" key="4">
    <source>
        <dbReference type="ARBA" id="ARBA00022490"/>
    </source>
</evidence>
<dbReference type="NCBIfam" id="TIGR00549">
    <property type="entry name" value="mevalon_kin"/>
    <property type="match status" value="1"/>
</dbReference>
<dbReference type="Proteomes" id="UP000304864">
    <property type="component" value="Chromosome"/>
</dbReference>
<dbReference type="GO" id="GO:0005524">
    <property type="term" value="F:ATP binding"/>
    <property type="evidence" value="ECO:0007669"/>
    <property type="project" value="UniProtKB-KW"/>
</dbReference>
<dbReference type="SUPFAM" id="SSF55060">
    <property type="entry name" value="GHMP Kinase, C-terminal domain"/>
    <property type="match status" value="1"/>
</dbReference>
<evidence type="ECO:0000313" key="15">
    <source>
        <dbReference type="Proteomes" id="UP000304864"/>
    </source>
</evidence>
<dbReference type="InterPro" id="IPR006204">
    <property type="entry name" value="GHMP_kinase_N_dom"/>
</dbReference>
<evidence type="ECO:0000256" key="10">
    <source>
        <dbReference type="ARBA" id="ARBA00022842"/>
    </source>
</evidence>
<dbReference type="PANTHER" id="PTHR43290">
    <property type="entry name" value="MEVALONATE KINASE"/>
    <property type="match status" value="1"/>
</dbReference>
<dbReference type="InterPro" id="IPR020568">
    <property type="entry name" value="Ribosomal_Su5_D2-typ_SF"/>
</dbReference>
<dbReference type="InterPro" id="IPR006203">
    <property type="entry name" value="GHMP_knse_ATP-bd_CS"/>
</dbReference>
<dbReference type="InterPro" id="IPR014721">
    <property type="entry name" value="Ribsml_uS5_D2-typ_fold_subgr"/>
</dbReference>
<dbReference type="GO" id="GO:0005829">
    <property type="term" value="C:cytosol"/>
    <property type="evidence" value="ECO:0007669"/>
    <property type="project" value="TreeGrafter"/>
</dbReference>
<feature type="domain" description="GHMP kinase N-terminal" evidence="13">
    <location>
        <begin position="97"/>
        <end position="184"/>
    </location>
</feature>
<evidence type="ECO:0000256" key="7">
    <source>
        <dbReference type="ARBA" id="ARBA00022741"/>
    </source>
</evidence>
<keyword evidence="5" id="KW-0444">Lipid biosynthesis</keyword>
<evidence type="ECO:0000256" key="6">
    <source>
        <dbReference type="ARBA" id="ARBA00022679"/>
    </source>
</evidence>
<proteinExistence type="inferred from homology"/>
<evidence type="ECO:0000256" key="2">
    <source>
        <dbReference type="ARBA" id="ARBA00006495"/>
    </source>
</evidence>
<evidence type="ECO:0000256" key="1">
    <source>
        <dbReference type="ARBA" id="ARBA00004496"/>
    </source>
</evidence>
<evidence type="ECO:0000256" key="8">
    <source>
        <dbReference type="ARBA" id="ARBA00022777"/>
    </source>
</evidence>
<dbReference type="EC" id="2.7.1.36" evidence="3"/>
<dbReference type="GO" id="GO:0004496">
    <property type="term" value="F:mevalonate kinase activity"/>
    <property type="evidence" value="ECO:0007669"/>
    <property type="project" value="UniProtKB-EC"/>
</dbReference>
<evidence type="ECO:0000313" key="14">
    <source>
        <dbReference type="EMBL" id="QCU90670.1"/>
    </source>
</evidence>
<evidence type="ECO:0000259" key="13">
    <source>
        <dbReference type="Pfam" id="PF00288"/>
    </source>
</evidence>
<dbReference type="InterPro" id="IPR006205">
    <property type="entry name" value="Mev_gal_kin"/>
</dbReference>
<dbReference type="EMBL" id="CP040602">
    <property type="protein sequence ID" value="QCU90670.1"/>
    <property type="molecule type" value="Genomic_DNA"/>
</dbReference>
<dbReference type="Pfam" id="PF00288">
    <property type="entry name" value="GHMP_kinases_N"/>
    <property type="match status" value="1"/>
</dbReference>
<dbReference type="KEGG" id="thig:FE785_08505"/>
<keyword evidence="9" id="KW-0067">ATP-binding</keyword>
<dbReference type="Gene3D" id="3.30.70.890">
    <property type="entry name" value="GHMP kinase, C-terminal domain"/>
    <property type="match status" value="1"/>
</dbReference>
<evidence type="ECO:0000256" key="5">
    <source>
        <dbReference type="ARBA" id="ARBA00022516"/>
    </source>
</evidence>
<evidence type="ECO:0000256" key="12">
    <source>
        <dbReference type="ARBA" id="ARBA00029438"/>
    </source>
</evidence>
<comment type="pathway">
    <text evidence="12">Isoprenoid biosynthesis; isopentenyl diphosphate biosynthesis via mevalonate pathway; isopentenyl diphosphate from (R)-mevalonate: step 1/3.</text>
</comment>
<dbReference type="SUPFAM" id="SSF54211">
    <property type="entry name" value="Ribosomal protein S5 domain 2-like"/>
    <property type="match status" value="1"/>
</dbReference>
<keyword evidence="6 14" id="KW-0808">Transferase</keyword>
<comment type="similarity">
    <text evidence="2">Belongs to the GHMP kinase family. Mevalonate kinase subfamily.</text>
</comment>
<dbReference type="PRINTS" id="PR00959">
    <property type="entry name" value="MEVGALKINASE"/>
</dbReference>
<dbReference type="GO" id="GO:0019287">
    <property type="term" value="P:isopentenyl diphosphate biosynthetic process, mevalonate pathway"/>
    <property type="evidence" value="ECO:0007669"/>
    <property type="project" value="UniProtKB-UniPathway"/>
</dbReference>
<protein>
    <recommendedName>
        <fullName evidence="3">mevalonate kinase</fullName>
        <ecNumber evidence="3">2.7.1.36</ecNumber>
    </recommendedName>
</protein>
<dbReference type="OrthoDB" id="9764892at2"/>
<sequence>MQTLCSAPAKLIISGEHSVVYGAPALSMAIERYAQCRCELDERQTSGLSIILDDLNQSQRFALAEWHQIAVELETRFVLFQQNAIAIQNVLNTPFELIICAFHLFEQEFGLNRGHWQVQLSSEIPIGRGLGSSAAIIVSVLKSLVVQHQLHCSDMQLLALAKQVESRQHGRSSGLDPATSILGGLIRFEQQCPTKFSETNPPSINAWLIDSGKPQSTTGQAVSQVRNQFADNQPLWQQFSHTTQSLSQAWQNRDIKAVKAAIEKNQQLLNSIGVVPRTIENFIGLLSKHYQASAKICGSGAIKGDNAGIILCVADEPPVDLCRQYGFDINPIAMDLRGALCQQN</sequence>
<dbReference type="UniPathway" id="UPA00057">
    <property type="reaction ID" value="UER00098"/>
</dbReference>
<evidence type="ECO:0000256" key="11">
    <source>
        <dbReference type="ARBA" id="ARBA00023098"/>
    </source>
</evidence>
<dbReference type="RefSeq" id="WP_138565344.1">
    <property type="nucleotide sequence ID" value="NZ_CP040602.1"/>
</dbReference>
<keyword evidence="4" id="KW-0963">Cytoplasm</keyword>
<keyword evidence="15" id="KW-1185">Reference proteome</keyword>
<dbReference type="InterPro" id="IPR036554">
    <property type="entry name" value="GHMP_kinase_C_sf"/>
</dbReference>
<dbReference type="PANTHER" id="PTHR43290:SF2">
    <property type="entry name" value="MEVALONATE KINASE"/>
    <property type="match status" value="1"/>
</dbReference>
<keyword evidence="10" id="KW-0460">Magnesium</keyword>
<accession>A0A4P9K871</accession>
<gene>
    <name evidence="14" type="primary">mvk</name>
    <name evidence="14" type="ORF">FE785_08505</name>
</gene>
<evidence type="ECO:0000256" key="3">
    <source>
        <dbReference type="ARBA" id="ARBA00012103"/>
    </source>
</evidence>
<keyword evidence="8 14" id="KW-0418">Kinase</keyword>
<reference evidence="14 15" key="1">
    <citation type="submission" date="2019-05" db="EMBL/GenBank/DDBJ databases">
        <title>Thiomicrorhabdus sediminis sp. nov, a novel sulfur-oxidizing bacterium isolated from coastal sediment.</title>
        <authorList>
            <person name="Liu X."/>
        </authorList>
    </citation>
    <scope>NUCLEOTIDE SEQUENCE [LARGE SCALE GENOMIC DNA]</scope>
    <source>
        <strain evidence="14 15">G1</strain>
    </source>
</reference>
<dbReference type="PROSITE" id="PS00627">
    <property type="entry name" value="GHMP_KINASES_ATP"/>
    <property type="match status" value="1"/>
</dbReference>
<dbReference type="AlphaFoldDB" id="A0A4P9K871"/>
<evidence type="ECO:0000256" key="9">
    <source>
        <dbReference type="ARBA" id="ARBA00022840"/>
    </source>
</evidence>
<keyword evidence="11" id="KW-0443">Lipid metabolism</keyword>
<organism evidence="14 15">
    <name type="scientific">Thiomicrorhabdus sediminis</name>
    <dbReference type="NCBI Taxonomy" id="2580412"/>
    <lineage>
        <taxon>Bacteria</taxon>
        <taxon>Pseudomonadati</taxon>
        <taxon>Pseudomonadota</taxon>
        <taxon>Gammaproteobacteria</taxon>
        <taxon>Thiotrichales</taxon>
        <taxon>Piscirickettsiaceae</taxon>
        <taxon>Thiomicrorhabdus</taxon>
    </lineage>
</organism>
<name>A0A4P9K871_9GAMM</name>
<dbReference type="Gene3D" id="3.30.230.10">
    <property type="match status" value="1"/>
</dbReference>
<comment type="subcellular location">
    <subcellularLocation>
        <location evidence="1">Cytoplasm</location>
    </subcellularLocation>
</comment>
<keyword evidence="7" id="KW-0547">Nucleotide-binding</keyword>